<sequence length="412" mass="45140">MKSKFVAGISLAIMAAGFIATLFIPTSTGQLIAQGGFEAGLVGGIADWFAVTALFRHPLGIPIPHTSLLLKNKDRIVQSLISSMENELLNKDSIKNKLKQWHLLRAATKGLAKLLRKRSNRIAVLDAATELVRGLPIDKVVPSIRNALSEYARGLNVKPIAQSAVSYAMDRRMDEKALDYALTKASDWVERPDTAYMLGKLASEKLSSVNVRGFMGFAVQAISGFMSEEKLGAILQGMIASAIHDLRDPNNAHRDSIVKEIRDQLVMLANDDEKLTRLNTVIEQAIASNEGEQWIASMVDKARTLLLTKLEAEKASGGQAVFRAYRGAVRLAGGNEEAVARWEDRLLNGVLHAVESNHYRIGGLVKENLDRMDDKTLIAMLEDKVGNDLQWIRVNGALCGFAIGIVLSLFQL</sequence>
<dbReference type="Proteomes" id="UP001596108">
    <property type="component" value="Unassembled WGS sequence"/>
</dbReference>
<comment type="caution">
    <text evidence="1">The sequence shown here is derived from an EMBL/GenBank/DDBJ whole genome shotgun (WGS) entry which is preliminary data.</text>
</comment>
<dbReference type="InterPro" id="IPR007383">
    <property type="entry name" value="DUF445"/>
</dbReference>
<dbReference type="EMBL" id="JBHSNC010000038">
    <property type="protein sequence ID" value="MFC5530206.1"/>
    <property type="molecule type" value="Genomic_DNA"/>
</dbReference>
<dbReference type="PANTHER" id="PTHR38442">
    <property type="entry name" value="INNER MEMBRANE PROTEIN-RELATED"/>
    <property type="match status" value="1"/>
</dbReference>
<keyword evidence="2" id="KW-1185">Reference proteome</keyword>
<evidence type="ECO:0000313" key="1">
    <source>
        <dbReference type="EMBL" id="MFC5530206.1"/>
    </source>
</evidence>
<dbReference type="Pfam" id="PF04286">
    <property type="entry name" value="DUF445"/>
    <property type="match status" value="1"/>
</dbReference>
<evidence type="ECO:0000313" key="2">
    <source>
        <dbReference type="Proteomes" id="UP001596108"/>
    </source>
</evidence>
<proteinExistence type="predicted"/>
<organism evidence="1 2">
    <name type="scientific">Cohnella yongneupensis</name>
    <dbReference type="NCBI Taxonomy" id="425006"/>
    <lineage>
        <taxon>Bacteria</taxon>
        <taxon>Bacillati</taxon>
        <taxon>Bacillota</taxon>
        <taxon>Bacilli</taxon>
        <taxon>Bacillales</taxon>
        <taxon>Paenibacillaceae</taxon>
        <taxon>Cohnella</taxon>
    </lineage>
</organism>
<dbReference type="RefSeq" id="WP_378112146.1">
    <property type="nucleotide sequence ID" value="NZ_JBHSNC010000038.1"/>
</dbReference>
<name>A0ABW0QZ00_9BACL</name>
<gene>
    <name evidence="1" type="ORF">ACFPQ4_12285</name>
</gene>
<reference evidence="2" key="1">
    <citation type="journal article" date="2019" name="Int. J. Syst. Evol. Microbiol.">
        <title>The Global Catalogue of Microorganisms (GCM) 10K type strain sequencing project: providing services to taxonomists for standard genome sequencing and annotation.</title>
        <authorList>
            <consortium name="The Broad Institute Genomics Platform"/>
            <consortium name="The Broad Institute Genome Sequencing Center for Infectious Disease"/>
            <person name="Wu L."/>
            <person name="Ma J."/>
        </authorList>
    </citation>
    <scope>NUCLEOTIDE SEQUENCE [LARGE SCALE GENOMIC DNA]</scope>
    <source>
        <strain evidence="2">CGMCC 1.18578</strain>
    </source>
</reference>
<accession>A0ABW0QZ00</accession>
<protein>
    <submittedName>
        <fullName evidence="1">DUF445 domain-containing protein</fullName>
    </submittedName>
</protein>
<dbReference type="PANTHER" id="PTHR38442:SF1">
    <property type="entry name" value="INNER MEMBRANE PROTEIN"/>
    <property type="match status" value="1"/>
</dbReference>